<dbReference type="InterPro" id="IPR001296">
    <property type="entry name" value="Glyco_trans_1"/>
</dbReference>
<dbReference type="SUPFAM" id="SSF81301">
    <property type="entry name" value="Nucleotidyltransferase"/>
    <property type="match status" value="1"/>
</dbReference>
<evidence type="ECO:0000256" key="4">
    <source>
        <dbReference type="ARBA" id="ARBA00022741"/>
    </source>
</evidence>
<dbReference type="Gene3D" id="3.40.50.2000">
    <property type="entry name" value="Glycogen Phosphorylase B"/>
    <property type="match status" value="1"/>
</dbReference>
<feature type="domain" description="Poly A polymerase head" evidence="7">
    <location>
        <begin position="109"/>
        <end position="229"/>
    </location>
</feature>
<dbReference type="InterPro" id="IPR052191">
    <property type="entry name" value="tRNA_ntf/polyA_polymerase_I"/>
</dbReference>
<dbReference type="EC" id="2.4.1.13" evidence="9"/>
<evidence type="ECO:0000259" key="6">
    <source>
        <dbReference type="Pfam" id="PF00534"/>
    </source>
</evidence>
<dbReference type="GO" id="GO:0016157">
    <property type="term" value="F:sucrose synthase activity"/>
    <property type="evidence" value="ECO:0007669"/>
    <property type="project" value="UniProtKB-EC"/>
</dbReference>
<keyword evidence="5" id="KW-0694">RNA-binding</keyword>
<name>A0A2P6R9Q4_ROSCH</name>
<sequence>MHALIKEYNLKGQFRWISSHTNRARNGELYRYIADTGGAFVQPALTVVEVMTCGLSTFATIHGGPAEIIEHGIFGYHIDPYHSEQMAAIVADFFQCSKEDPSYWKKITDGGLKRIPKDFDVITTSNLKQIKRQFHSAQIVRQRFATCMVHIKGSVIEVSSFETVVKVKHSDKEVTFSQMPKGCDKKDFIRWRNSMHRDFIINNLFFDPLSNKIFDYANGMADLRSLKVRLLGSAKLSFKEDCARILRGLRIVACLSLSIPKETETTISMFSSSILTLATSRIMMEMNYMLSYGAAEPSLCLLWRFNLLRVLLPIHVAYLDEQSIRKFPHNSTMLMKLFFNLDKVVTVDRPSDCSLWVALLAFHMALVSHPQDAPVRQCSSDC</sequence>
<dbReference type="Pfam" id="PF01743">
    <property type="entry name" value="PolyA_pol"/>
    <property type="match status" value="1"/>
</dbReference>
<keyword evidence="4" id="KW-0547">Nucleotide-binding</keyword>
<keyword evidence="2 9" id="KW-0328">Glycosyltransferase</keyword>
<dbReference type="GO" id="GO:0003723">
    <property type="term" value="F:RNA binding"/>
    <property type="evidence" value="ECO:0007669"/>
    <property type="project" value="UniProtKB-KW"/>
</dbReference>
<dbReference type="InterPro" id="IPR032828">
    <property type="entry name" value="PolyA_RNA-bd"/>
</dbReference>
<dbReference type="Gene3D" id="1.10.3090.10">
    <property type="entry name" value="cca-adding enzyme, domain 2"/>
    <property type="match status" value="1"/>
</dbReference>
<proteinExistence type="inferred from homology"/>
<evidence type="ECO:0000313" key="10">
    <source>
        <dbReference type="Proteomes" id="UP000238479"/>
    </source>
</evidence>
<dbReference type="STRING" id="74649.A0A2P6R9Q4"/>
<evidence type="ECO:0000256" key="3">
    <source>
        <dbReference type="ARBA" id="ARBA00022679"/>
    </source>
</evidence>
<dbReference type="AlphaFoldDB" id="A0A2P6R9Q4"/>
<dbReference type="InterPro" id="IPR043519">
    <property type="entry name" value="NT_sf"/>
</dbReference>
<dbReference type="EMBL" id="PDCK01000041">
    <property type="protein sequence ID" value="PRQ43156.1"/>
    <property type="molecule type" value="Genomic_DNA"/>
</dbReference>
<reference evidence="9 10" key="1">
    <citation type="journal article" date="2018" name="Nat. Genet.">
        <title>The Rosa genome provides new insights in the design of modern roses.</title>
        <authorList>
            <person name="Bendahmane M."/>
        </authorList>
    </citation>
    <scope>NUCLEOTIDE SEQUENCE [LARGE SCALE GENOMIC DNA]</scope>
    <source>
        <strain evidence="10">cv. Old Blush</strain>
    </source>
</reference>
<dbReference type="PANTHER" id="PTHR43051">
    <property type="entry name" value="POLYNUCLEOTIDE ADENYLYLTRANSFERASE FAMILY PROTEIN"/>
    <property type="match status" value="1"/>
</dbReference>
<dbReference type="SUPFAM" id="SSF53756">
    <property type="entry name" value="UDP-Glycosyltransferase/glycogen phosphorylase"/>
    <property type="match status" value="1"/>
</dbReference>
<dbReference type="Pfam" id="PF00534">
    <property type="entry name" value="Glycos_transf_1"/>
    <property type="match status" value="1"/>
</dbReference>
<feature type="domain" description="tRNA nucleotidyltransferase/poly(A) polymerase RNA and SrmB- binding" evidence="8">
    <location>
        <begin position="258"/>
        <end position="315"/>
    </location>
</feature>
<dbReference type="GO" id="GO:0000166">
    <property type="term" value="F:nucleotide binding"/>
    <property type="evidence" value="ECO:0007669"/>
    <property type="project" value="UniProtKB-KW"/>
</dbReference>
<evidence type="ECO:0000256" key="1">
    <source>
        <dbReference type="ARBA" id="ARBA00007265"/>
    </source>
</evidence>
<protein>
    <submittedName>
        <fullName evidence="9">Putative sucrose synthase</fullName>
        <ecNumber evidence="9">2.4.1.13</ecNumber>
    </submittedName>
</protein>
<evidence type="ECO:0000313" key="9">
    <source>
        <dbReference type="EMBL" id="PRQ43156.1"/>
    </source>
</evidence>
<comment type="caution">
    <text evidence="9">The sequence shown here is derived from an EMBL/GenBank/DDBJ whole genome shotgun (WGS) entry which is preliminary data.</text>
</comment>
<dbReference type="GO" id="GO:0001680">
    <property type="term" value="P:tRNA 3'-terminal CCA addition"/>
    <property type="evidence" value="ECO:0007669"/>
    <property type="project" value="UniProtKB-ARBA"/>
</dbReference>
<keyword evidence="10" id="KW-1185">Reference proteome</keyword>
<evidence type="ECO:0000259" key="7">
    <source>
        <dbReference type="Pfam" id="PF01743"/>
    </source>
</evidence>
<dbReference type="Pfam" id="PF12627">
    <property type="entry name" value="PolyA_pol_RNAbd"/>
    <property type="match status" value="1"/>
</dbReference>
<dbReference type="GO" id="GO:0016779">
    <property type="term" value="F:nucleotidyltransferase activity"/>
    <property type="evidence" value="ECO:0007669"/>
    <property type="project" value="InterPro"/>
</dbReference>
<dbReference type="InterPro" id="IPR002646">
    <property type="entry name" value="PolA_pol_head_dom"/>
</dbReference>
<gene>
    <name evidence="9" type="ORF">RchiOBHm_Chr3g0465401</name>
</gene>
<dbReference type="Proteomes" id="UP000238479">
    <property type="component" value="Chromosome 3"/>
</dbReference>
<evidence type="ECO:0000259" key="8">
    <source>
        <dbReference type="Pfam" id="PF12627"/>
    </source>
</evidence>
<feature type="domain" description="Glycosyl transferase family 1" evidence="6">
    <location>
        <begin position="2"/>
        <end position="105"/>
    </location>
</feature>
<dbReference type="PANTHER" id="PTHR43051:SF1">
    <property type="entry name" value="POLYNUCLEOTIDE ADENYLYLTRANSFERASE FAMILY PROTEIN"/>
    <property type="match status" value="1"/>
</dbReference>
<dbReference type="SUPFAM" id="SSF81891">
    <property type="entry name" value="Poly A polymerase C-terminal region-like"/>
    <property type="match status" value="1"/>
</dbReference>
<keyword evidence="3 5" id="KW-0808">Transferase</keyword>
<organism evidence="9 10">
    <name type="scientific">Rosa chinensis</name>
    <name type="common">China rose</name>
    <dbReference type="NCBI Taxonomy" id="74649"/>
    <lineage>
        <taxon>Eukaryota</taxon>
        <taxon>Viridiplantae</taxon>
        <taxon>Streptophyta</taxon>
        <taxon>Embryophyta</taxon>
        <taxon>Tracheophyta</taxon>
        <taxon>Spermatophyta</taxon>
        <taxon>Magnoliopsida</taxon>
        <taxon>eudicotyledons</taxon>
        <taxon>Gunneridae</taxon>
        <taxon>Pentapetalae</taxon>
        <taxon>rosids</taxon>
        <taxon>fabids</taxon>
        <taxon>Rosales</taxon>
        <taxon>Rosaceae</taxon>
        <taxon>Rosoideae</taxon>
        <taxon>Rosoideae incertae sedis</taxon>
        <taxon>Rosa</taxon>
    </lineage>
</organism>
<evidence type="ECO:0000256" key="5">
    <source>
        <dbReference type="RuleBase" id="RU003953"/>
    </source>
</evidence>
<comment type="similarity">
    <text evidence="1 5">Belongs to the tRNA nucleotidyltransferase/poly(A) polymerase family.</text>
</comment>
<evidence type="ECO:0000256" key="2">
    <source>
        <dbReference type="ARBA" id="ARBA00022676"/>
    </source>
</evidence>
<dbReference type="Gramene" id="PRQ43156">
    <property type="protein sequence ID" value="PRQ43156"/>
    <property type="gene ID" value="RchiOBHm_Chr3g0465401"/>
</dbReference>
<accession>A0A2P6R9Q4</accession>